<keyword evidence="9" id="KW-0575">Peroxidase</keyword>
<dbReference type="Gene3D" id="1.10.760.10">
    <property type="entry name" value="Cytochrome c-like domain"/>
    <property type="match status" value="2"/>
</dbReference>
<feature type="signal peptide" evidence="7">
    <location>
        <begin position="1"/>
        <end position="21"/>
    </location>
</feature>
<sequence>MFRKLIPTILYLTAAVTPALAFDLPDPIDDADFIQTDPELAAIGRLLFYDKVLSGNRNISCGTCHHHDLSGADGLSLGIGEGGEGIGRDRSPGYETMRIHARIPRSAPPIWNLGHKGISSVFHDGRLQLGDRWGNGFDSPAEDWLPEGLTSILAVQALFPITSQDEMAGNPGENDIADAVVPRLDGGWPVIAARIREIPAYVRMFTAAYDHVASAEDITIVEIANAIAAFEAQEWRSHDSDFDAYLAGEPDALEAPELRGMNLFFGEAQCSSCHSGPLFTDQQFHALALPHFGPGKTRPWDPVPRDIGRMLKTDDLADAYRFRTPSLRNVALTAPYGHNGSMPTLEAMIRHHVDPAASLAAWTPELAGLPDVPWLSNADFVMREDRLEDARMLARVDVDVPTLTDTEIAELVAFLECLTGRTAADRPLGRPDAVPSGLPVD</sequence>
<gene>
    <name evidence="9" type="ORF">ACFOGP_10995</name>
</gene>
<dbReference type="InterPro" id="IPR004852">
    <property type="entry name" value="Di-haem_cyt_c_peroxidsae"/>
</dbReference>
<keyword evidence="10" id="KW-1185">Reference proteome</keyword>
<dbReference type="Proteomes" id="UP001595632">
    <property type="component" value="Unassembled WGS sequence"/>
</dbReference>
<keyword evidence="4" id="KW-0560">Oxidoreductase</keyword>
<evidence type="ECO:0000256" key="3">
    <source>
        <dbReference type="ARBA" id="ARBA00022723"/>
    </source>
</evidence>
<keyword evidence="3 6" id="KW-0479">Metal-binding</keyword>
<dbReference type="RefSeq" id="WP_275633214.1">
    <property type="nucleotide sequence ID" value="NZ_JARGYD010000004.1"/>
</dbReference>
<proteinExistence type="predicted"/>
<evidence type="ECO:0000313" key="9">
    <source>
        <dbReference type="EMBL" id="MFC3143240.1"/>
    </source>
</evidence>
<name>A0ABV7GTB8_9RHOB</name>
<organism evidence="9 10">
    <name type="scientific">Psychromarinibacter halotolerans</name>
    <dbReference type="NCBI Taxonomy" id="1775175"/>
    <lineage>
        <taxon>Bacteria</taxon>
        <taxon>Pseudomonadati</taxon>
        <taxon>Pseudomonadota</taxon>
        <taxon>Alphaproteobacteria</taxon>
        <taxon>Rhodobacterales</taxon>
        <taxon>Paracoccaceae</taxon>
        <taxon>Psychromarinibacter</taxon>
    </lineage>
</organism>
<dbReference type="InterPro" id="IPR051395">
    <property type="entry name" value="Cytochrome_c_Peroxidase/MauG"/>
</dbReference>
<dbReference type="InterPro" id="IPR009056">
    <property type="entry name" value="Cyt_c-like_dom"/>
</dbReference>
<dbReference type="PROSITE" id="PS51007">
    <property type="entry name" value="CYTC"/>
    <property type="match status" value="1"/>
</dbReference>
<evidence type="ECO:0000256" key="1">
    <source>
        <dbReference type="ARBA" id="ARBA00004196"/>
    </source>
</evidence>
<keyword evidence="5 6" id="KW-0408">Iron</keyword>
<dbReference type="EMBL" id="JBHRTB010000010">
    <property type="protein sequence ID" value="MFC3143240.1"/>
    <property type="molecule type" value="Genomic_DNA"/>
</dbReference>
<evidence type="ECO:0000313" key="10">
    <source>
        <dbReference type="Proteomes" id="UP001595632"/>
    </source>
</evidence>
<keyword evidence="7" id="KW-0732">Signal</keyword>
<evidence type="ECO:0000259" key="8">
    <source>
        <dbReference type="PROSITE" id="PS51007"/>
    </source>
</evidence>
<feature type="chain" id="PRO_5046201783" evidence="7">
    <location>
        <begin position="22"/>
        <end position="441"/>
    </location>
</feature>
<dbReference type="SUPFAM" id="SSF46626">
    <property type="entry name" value="Cytochrome c"/>
    <property type="match status" value="2"/>
</dbReference>
<evidence type="ECO:0000256" key="6">
    <source>
        <dbReference type="PROSITE-ProRule" id="PRU00433"/>
    </source>
</evidence>
<feature type="domain" description="Cytochrome c" evidence="8">
    <location>
        <begin position="255"/>
        <end position="419"/>
    </location>
</feature>
<evidence type="ECO:0000256" key="5">
    <source>
        <dbReference type="ARBA" id="ARBA00023004"/>
    </source>
</evidence>
<keyword evidence="2 6" id="KW-0349">Heme</keyword>
<accession>A0ABV7GTB8</accession>
<protein>
    <submittedName>
        <fullName evidence="9">Cytochrome-c peroxidase</fullName>
    </submittedName>
</protein>
<reference evidence="10" key="1">
    <citation type="journal article" date="2019" name="Int. J. Syst. Evol. Microbiol.">
        <title>The Global Catalogue of Microorganisms (GCM) 10K type strain sequencing project: providing services to taxonomists for standard genome sequencing and annotation.</title>
        <authorList>
            <consortium name="The Broad Institute Genomics Platform"/>
            <consortium name="The Broad Institute Genome Sequencing Center for Infectious Disease"/>
            <person name="Wu L."/>
            <person name="Ma J."/>
        </authorList>
    </citation>
    <scope>NUCLEOTIDE SEQUENCE [LARGE SCALE GENOMIC DNA]</scope>
    <source>
        <strain evidence="10">KCTC 52366</strain>
    </source>
</reference>
<dbReference type="PANTHER" id="PTHR30600">
    <property type="entry name" value="CYTOCHROME C PEROXIDASE-RELATED"/>
    <property type="match status" value="1"/>
</dbReference>
<dbReference type="Pfam" id="PF03150">
    <property type="entry name" value="CCP_MauG"/>
    <property type="match status" value="1"/>
</dbReference>
<evidence type="ECO:0000256" key="4">
    <source>
        <dbReference type="ARBA" id="ARBA00023002"/>
    </source>
</evidence>
<comment type="subcellular location">
    <subcellularLocation>
        <location evidence="1">Cell envelope</location>
    </subcellularLocation>
</comment>
<dbReference type="InterPro" id="IPR036909">
    <property type="entry name" value="Cyt_c-like_dom_sf"/>
</dbReference>
<evidence type="ECO:0000256" key="2">
    <source>
        <dbReference type="ARBA" id="ARBA00022617"/>
    </source>
</evidence>
<dbReference type="GO" id="GO:0004601">
    <property type="term" value="F:peroxidase activity"/>
    <property type="evidence" value="ECO:0007669"/>
    <property type="project" value="UniProtKB-KW"/>
</dbReference>
<comment type="caution">
    <text evidence="9">The sequence shown here is derived from an EMBL/GenBank/DDBJ whole genome shotgun (WGS) entry which is preliminary data.</text>
</comment>
<evidence type="ECO:0000256" key="7">
    <source>
        <dbReference type="SAM" id="SignalP"/>
    </source>
</evidence>